<evidence type="ECO:0000313" key="1">
    <source>
        <dbReference type="EMBL" id="KPL60255.1"/>
    </source>
</evidence>
<reference evidence="1 2" key="1">
    <citation type="submission" date="2015-08" db="EMBL/GenBank/DDBJ databases">
        <title>Draft Genome Sequence of Bacillus vietnamensis UCD-SED5.</title>
        <authorList>
            <person name="Lee R.D."/>
            <person name="Jospin G."/>
            <person name="Lang J.M."/>
            <person name="Coil D.A."/>
            <person name="Eisen J.A."/>
        </authorList>
    </citation>
    <scope>NUCLEOTIDE SEQUENCE [LARGE SCALE GENOMIC DNA]</scope>
    <source>
        <strain evidence="1 2">UCD-SED5</strain>
    </source>
</reference>
<dbReference type="RefSeq" id="WP_060671672.1">
    <property type="nucleotide sequence ID" value="NZ_LIXZ01000004.1"/>
</dbReference>
<evidence type="ECO:0000313" key="2">
    <source>
        <dbReference type="Proteomes" id="UP000050398"/>
    </source>
</evidence>
<dbReference type="Proteomes" id="UP000050398">
    <property type="component" value="Unassembled WGS sequence"/>
</dbReference>
<name>A0A0P6W434_9BACI</name>
<sequence>MTGEKREETFRIVGLKGKGNFADFSTEVPSLAQRIMEKIDELQAVTGPEVAIYEPKRDRDHVEGIYYVGVIVNDPLTSVPDGMTYLELNEEYAMGKGHDIENLHKDLMNWMDDQGYQRKTEAYIVETYHPMEDGGEEVVVYLPIEGA</sequence>
<accession>A0A0P6W434</accession>
<dbReference type="Gene3D" id="3.20.80.10">
    <property type="entry name" value="Regulatory factor, effector binding domain"/>
    <property type="match status" value="1"/>
</dbReference>
<dbReference type="OrthoDB" id="2863365at2"/>
<dbReference type="InterPro" id="IPR011256">
    <property type="entry name" value="Reg_factor_effector_dom_sf"/>
</dbReference>
<gene>
    <name evidence="1" type="ORF">AM506_06440</name>
</gene>
<dbReference type="AlphaFoldDB" id="A0A0P6W434"/>
<dbReference type="SUPFAM" id="SSF55136">
    <property type="entry name" value="Probable bacterial effector-binding domain"/>
    <property type="match status" value="1"/>
</dbReference>
<comment type="caution">
    <text evidence="1">The sequence shown here is derived from an EMBL/GenBank/DDBJ whole genome shotgun (WGS) entry which is preliminary data.</text>
</comment>
<proteinExistence type="predicted"/>
<dbReference type="EMBL" id="LIXZ01000004">
    <property type="protein sequence ID" value="KPL60255.1"/>
    <property type="molecule type" value="Genomic_DNA"/>
</dbReference>
<protein>
    <submittedName>
        <fullName evidence="1">Uncharacterized protein</fullName>
    </submittedName>
</protein>
<dbReference type="PATRIC" id="fig|218284.4.peg.2780"/>
<organism evidence="1 2">
    <name type="scientific">Rossellomorea vietnamensis</name>
    <dbReference type="NCBI Taxonomy" id="218284"/>
    <lineage>
        <taxon>Bacteria</taxon>
        <taxon>Bacillati</taxon>
        <taxon>Bacillota</taxon>
        <taxon>Bacilli</taxon>
        <taxon>Bacillales</taxon>
        <taxon>Bacillaceae</taxon>
        <taxon>Rossellomorea</taxon>
    </lineage>
</organism>